<proteinExistence type="predicted"/>
<evidence type="ECO:0000313" key="1">
    <source>
        <dbReference type="EMBL" id="MBW0499205.1"/>
    </source>
</evidence>
<evidence type="ECO:0000313" key="2">
    <source>
        <dbReference type="Proteomes" id="UP000765509"/>
    </source>
</evidence>
<protein>
    <submittedName>
        <fullName evidence="1">Uncharacterized protein</fullName>
    </submittedName>
</protein>
<name>A0A9Q3DDV0_9BASI</name>
<sequence length="86" mass="10170">MVGKVRPSYLVICPTFPHCLNSLHFTLQFTFSSKLYNYNSLQRSPPPRLLEVVHSYSYFLRSIHLFQRYMESLPCDSGFLSKLKRH</sequence>
<dbReference type="EMBL" id="AVOT02015148">
    <property type="protein sequence ID" value="MBW0499205.1"/>
    <property type="molecule type" value="Genomic_DNA"/>
</dbReference>
<organism evidence="1 2">
    <name type="scientific">Austropuccinia psidii MF-1</name>
    <dbReference type="NCBI Taxonomy" id="1389203"/>
    <lineage>
        <taxon>Eukaryota</taxon>
        <taxon>Fungi</taxon>
        <taxon>Dikarya</taxon>
        <taxon>Basidiomycota</taxon>
        <taxon>Pucciniomycotina</taxon>
        <taxon>Pucciniomycetes</taxon>
        <taxon>Pucciniales</taxon>
        <taxon>Sphaerophragmiaceae</taxon>
        <taxon>Austropuccinia</taxon>
    </lineage>
</organism>
<dbReference type="Proteomes" id="UP000765509">
    <property type="component" value="Unassembled WGS sequence"/>
</dbReference>
<reference evidence="1" key="1">
    <citation type="submission" date="2021-03" db="EMBL/GenBank/DDBJ databases">
        <title>Draft genome sequence of rust myrtle Austropuccinia psidii MF-1, a brazilian biotype.</title>
        <authorList>
            <person name="Quecine M.C."/>
            <person name="Pachon D.M.R."/>
            <person name="Bonatelli M.L."/>
            <person name="Correr F.H."/>
            <person name="Franceschini L.M."/>
            <person name="Leite T.F."/>
            <person name="Margarido G.R.A."/>
            <person name="Almeida C.A."/>
            <person name="Ferrarezi J.A."/>
            <person name="Labate C.A."/>
        </authorList>
    </citation>
    <scope>NUCLEOTIDE SEQUENCE</scope>
    <source>
        <strain evidence="1">MF-1</strain>
    </source>
</reference>
<gene>
    <name evidence="1" type="ORF">O181_038920</name>
</gene>
<accession>A0A9Q3DDV0</accession>
<keyword evidence="2" id="KW-1185">Reference proteome</keyword>
<dbReference type="AlphaFoldDB" id="A0A9Q3DDV0"/>
<comment type="caution">
    <text evidence="1">The sequence shown here is derived from an EMBL/GenBank/DDBJ whole genome shotgun (WGS) entry which is preliminary data.</text>
</comment>